<reference evidence="1" key="1">
    <citation type="submission" date="2022-10" db="EMBL/GenBank/DDBJ databases">
        <authorList>
            <person name="Aires J."/>
            <person name="Mesa V."/>
        </authorList>
    </citation>
    <scope>NUCLEOTIDE SEQUENCE</scope>
    <source>
        <strain evidence="1">Clostridium neonatale JD116</strain>
    </source>
</reference>
<name>A0AAD1YE90_9CLOT</name>
<dbReference type="AlphaFoldDB" id="A0AAD1YE90"/>
<sequence length="149" mass="17479">MHCVNNDNDFVLYYPIEQGYFNELFWDLTEIFCIFKTKKAISAENTLSNINVHSCITHDFIINAINLICNGAPDEYFNYIIEFECFAIINSKKLNKYEIAEVVLIKQIMNYLRVLDAKSFWNIANKMCSRDLSSDIFDKLDTVFKNIED</sequence>
<dbReference type="Proteomes" id="UP001189143">
    <property type="component" value="Unassembled WGS sequence"/>
</dbReference>
<dbReference type="EMBL" id="CAMTCP010000143">
    <property type="protein sequence ID" value="CAI3572333.1"/>
    <property type="molecule type" value="Genomic_DNA"/>
</dbReference>
<comment type="caution">
    <text evidence="1">The sequence shown here is derived from an EMBL/GenBank/DDBJ whole genome shotgun (WGS) entry which is preliminary data.</text>
</comment>
<dbReference type="RefSeq" id="WP_230141491.1">
    <property type="nucleotide sequence ID" value="NZ_CAKJVF010000170.1"/>
</dbReference>
<evidence type="ECO:0000313" key="1">
    <source>
        <dbReference type="EMBL" id="CAI3572333.1"/>
    </source>
</evidence>
<organism evidence="1 2">
    <name type="scientific">Clostridium neonatale</name>
    <dbReference type="NCBI Taxonomy" id="137838"/>
    <lineage>
        <taxon>Bacteria</taxon>
        <taxon>Bacillati</taxon>
        <taxon>Bacillota</taxon>
        <taxon>Clostridia</taxon>
        <taxon>Eubacteriales</taxon>
        <taxon>Clostridiaceae</taxon>
        <taxon>Clostridium</taxon>
    </lineage>
</organism>
<proteinExistence type="predicted"/>
<accession>A0AAD1YE90</accession>
<evidence type="ECO:0000313" key="2">
    <source>
        <dbReference type="Proteomes" id="UP001189143"/>
    </source>
</evidence>
<gene>
    <name evidence="1" type="ORF">CNEO2_2290001</name>
</gene>
<protein>
    <submittedName>
        <fullName evidence="1">Uncharacterized protein</fullName>
    </submittedName>
</protein>